<dbReference type="EMBL" id="AP023418">
    <property type="protein sequence ID" value="BCK80291.1"/>
    <property type="molecule type" value="Genomic_DNA"/>
</dbReference>
<keyword evidence="4" id="KW-1185">Reference proteome</keyword>
<reference evidence="3" key="1">
    <citation type="submission" date="2020-09" db="EMBL/GenBank/DDBJ databases">
        <title>New species isolated from human feces.</title>
        <authorList>
            <person name="Kitahara M."/>
            <person name="Shigeno Y."/>
            <person name="Shime M."/>
            <person name="Matsumoto Y."/>
            <person name="Nakamura S."/>
            <person name="Motooka D."/>
            <person name="Fukuoka S."/>
            <person name="Nishikawa H."/>
            <person name="Benno Y."/>
        </authorList>
    </citation>
    <scope>NUCLEOTIDE SEQUENCE</scope>
    <source>
        <strain evidence="3">MM50</strain>
    </source>
</reference>
<accession>A0A810Q4D6</accession>
<protein>
    <recommendedName>
        <fullName evidence="2">Ferrous iron transporter FeoA-like domain-containing protein</fullName>
    </recommendedName>
</protein>
<dbReference type="InterPro" id="IPR038157">
    <property type="entry name" value="FeoA_core_dom"/>
</dbReference>
<proteinExistence type="predicted"/>
<dbReference type="Pfam" id="PF04023">
    <property type="entry name" value="FeoA"/>
    <property type="match status" value="1"/>
</dbReference>
<dbReference type="InterPro" id="IPR007167">
    <property type="entry name" value="Fe-transptr_FeoA-like"/>
</dbReference>
<name>A0A810Q4D6_9FIRM</name>
<dbReference type="PANTHER" id="PTHR42954">
    <property type="entry name" value="FE(2+) TRANSPORT PROTEIN A"/>
    <property type="match status" value="1"/>
</dbReference>
<evidence type="ECO:0000256" key="1">
    <source>
        <dbReference type="ARBA" id="ARBA00023004"/>
    </source>
</evidence>
<sequence length="74" mass="8077">MADTLDTLPAGRWAAIRAVTHSQRQRLLELGFIPGTIVRAVQISPLGDPVAYEVLDAVIALRRCDARCIHITAL</sequence>
<evidence type="ECO:0000259" key="2">
    <source>
        <dbReference type="SMART" id="SM00899"/>
    </source>
</evidence>
<feature type="domain" description="Ferrous iron transporter FeoA-like" evidence="2">
    <location>
        <begin position="3"/>
        <end position="73"/>
    </location>
</feature>
<dbReference type="InterPro" id="IPR052713">
    <property type="entry name" value="FeoA"/>
</dbReference>
<evidence type="ECO:0000313" key="4">
    <source>
        <dbReference type="Proteomes" id="UP000681035"/>
    </source>
</evidence>
<dbReference type="AlphaFoldDB" id="A0A810Q4D6"/>
<evidence type="ECO:0000313" key="3">
    <source>
        <dbReference type="EMBL" id="BCK80291.1"/>
    </source>
</evidence>
<gene>
    <name evidence="3" type="ORF">MM50RIKEN_00540</name>
</gene>
<dbReference type="RefSeq" id="WP_213541268.1">
    <property type="nucleotide sequence ID" value="NZ_AP023418.1"/>
</dbReference>
<dbReference type="GO" id="GO:0046914">
    <property type="term" value="F:transition metal ion binding"/>
    <property type="evidence" value="ECO:0007669"/>
    <property type="project" value="InterPro"/>
</dbReference>
<organism evidence="3 4">
    <name type="scientific">Vescimonas coprocola</name>
    <dbReference type="NCBI Taxonomy" id="2714355"/>
    <lineage>
        <taxon>Bacteria</taxon>
        <taxon>Bacillati</taxon>
        <taxon>Bacillota</taxon>
        <taxon>Clostridia</taxon>
        <taxon>Eubacteriales</taxon>
        <taxon>Oscillospiraceae</taxon>
        <taxon>Vescimonas</taxon>
    </lineage>
</organism>
<dbReference type="KEGG" id="vcop:MM50RIKEN_00540"/>
<dbReference type="Gene3D" id="2.30.30.90">
    <property type="match status" value="1"/>
</dbReference>
<dbReference type="SUPFAM" id="SSF50037">
    <property type="entry name" value="C-terminal domain of transcriptional repressors"/>
    <property type="match status" value="1"/>
</dbReference>
<dbReference type="SMART" id="SM00899">
    <property type="entry name" value="FeoA"/>
    <property type="match status" value="1"/>
</dbReference>
<dbReference type="InterPro" id="IPR008988">
    <property type="entry name" value="Transcriptional_repressor_C"/>
</dbReference>
<dbReference type="Proteomes" id="UP000681035">
    <property type="component" value="Chromosome"/>
</dbReference>
<dbReference type="PANTHER" id="PTHR42954:SF2">
    <property type="entry name" value="FE(2+) TRANSPORT PROTEIN A"/>
    <property type="match status" value="1"/>
</dbReference>
<keyword evidence="1" id="KW-0408">Iron</keyword>